<feature type="domain" description="Nucleoside phosphorylase" evidence="4">
    <location>
        <begin position="17"/>
        <end position="311"/>
    </location>
</feature>
<feature type="repeat" description="WD" evidence="3">
    <location>
        <begin position="1291"/>
        <end position="1325"/>
    </location>
</feature>
<evidence type="ECO:0000256" key="1">
    <source>
        <dbReference type="ARBA" id="ARBA00022574"/>
    </source>
</evidence>
<evidence type="ECO:0000256" key="3">
    <source>
        <dbReference type="PROSITE-ProRule" id="PRU00221"/>
    </source>
</evidence>
<name>A0A1L7UC81_FUSMA</name>
<keyword evidence="7" id="KW-1185">Reference proteome</keyword>
<dbReference type="SUPFAM" id="SSF53167">
    <property type="entry name" value="Purine and uridine phosphorylases"/>
    <property type="match status" value="1"/>
</dbReference>
<dbReference type="InterPro" id="IPR027417">
    <property type="entry name" value="P-loop_NTPase"/>
</dbReference>
<dbReference type="Pfam" id="PF01048">
    <property type="entry name" value="PNP_UDP_1"/>
    <property type="match status" value="1"/>
</dbReference>
<keyword evidence="1 3" id="KW-0853">WD repeat</keyword>
<feature type="repeat" description="WD" evidence="3">
    <location>
        <begin position="1531"/>
        <end position="1572"/>
    </location>
</feature>
<keyword evidence="2" id="KW-0677">Repeat</keyword>
<dbReference type="InterPro" id="IPR019775">
    <property type="entry name" value="WD40_repeat_CS"/>
</dbReference>
<dbReference type="InterPro" id="IPR001680">
    <property type="entry name" value="WD40_rpt"/>
</dbReference>
<proteinExistence type="predicted"/>
<evidence type="ECO:0000256" key="2">
    <source>
        <dbReference type="ARBA" id="ARBA00022737"/>
    </source>
</evidence>
<dbReference type="RefSeq" id="XP_041690053.1">
    <property type="nucleotide sequence ID" value="XM_041824587.1"/>
</dbReference>
<protein>
    <submittedName>
        <fullName evidence="6">Uncharacterized protein</fullName>
    </submittedName>
</protein>
<dbReference type="GO" id="GO:0009116">
    <property type="term" value="P:nucleoside metabolic process"/>
    <property type="evidence" value="ECO:0007669"/>
    <property type="project" value="InterPro"/>
</dbReference>
<dbReference type="InterPro" id="IPR000845">
    <property type="entry name" value="Nucleoside_phosphorylase_d"/>
</dbReference>
<evidence type="ECO:0000313" key="6">
    <source>
        <dbReference type="EMBL" id="CVL06772.1"/>
    </source>
</evidence>
<dbReference type="InterPro" id="IPR015943">
    <property type="entry name" value="WD40/YVTN_repeat-like_dom_sf"/>
</dbReference>
<dbReference type="SUPFAM" id="SSF50978">
    <property type="entry name" value="WD40 repeat-like"/>
    <property type="match status" value="2"/>
</dbReference>
<accession>A0A1L7UC81</accession>
<evidence type="ECO:0000259" key="5">
    <source>
        <dbReference type="Pfam" id="PF24883"/>
    </source>
</evidence>
<dbReference type="SMART" id="SM00320">
    <property type="entry name" value="WD40"/>
    <property type="match status" value="12"/>
</dbReference>
<dbReference type="EMBL" id="FCQH01000018">
    <property type="protein sequence ID" value="CVL06772.1"/>
    <property type="molecule type" value="Genomic_DNA"/>
</dbReference>
<dbReference type="PROSITE" id="PS00678">
    <property type="entry name" value="WD_REPEATS_1"/>
    <property type="match status" value="1"/>
</dbReference>
<dbReference type="PANTHER" id="PTHR46082">
    <property type="entry name" value="ATP/GTP-BINDING PROTEIN-RELATED"/>
    <property type="match status" value="1"/>
</dbReference>
<organism evidence="6 7">
    <name type="scientific">Fusarium mangiferae</name>
    <name type="common">Mango malformation disease fungus</name>
    <dbReference type="NCBI Taxonomy" id="192010"/>
    <lineage>
        <taxon>Eukaryota</taxon>
        <taxon>Fungi</taxon>
        <taxon>Dikarya</taxon>
        <taxon>Ascomycota</taxon>
        <taxon>Pezizomycotina</taxon>
        <taxon>Sordariomycetes</taxon>
        <taxon>Hypocreomycetidae</taxon>
        <taxon>Hypocreales</taxon>
        <taxon>Nectriaceae</taxon>
        <taxon>Fusarium</taxon>
        <taxon>Fusarium fujikuroi species complex</taxon>
    </lineage>
</organism>
<evidence type="ECO:0000259" key="4">
    <source>
        <dbReference type="Pfam" id="PF01048"/>
    </source>
</evidence>
<dbReference type="GeneID" id="65091118"/>
<feature type="repeat" description="WD" evidence="3">
    <location>
        <begin position="1034"/>
        <end position="1057"/>
    </location>
</feature>
<evidence type="ECO:0000313" key="7">
    <source>
        <dbReference type="Proteomes" id="UP000184255"/>
    </source>
</evidence>
<dbReference type="CDD" id="cd00200">
    <property type="entry name" value="WD40"/>
    <property type="match status" value="1"/>
</dbReference>
<dbReference type="InterPro" id="IPR035994">
    <property type="entry name" value="Nucleoside_phosphorylase_sf"/>
</dbReference>
<dbReference type="InterPro" id="IPR036322">
    <property type="entry name" value="WD40_repeat_dom_sf"/>
</dbReference>
<dbReference type="Proteomes" id="UP000184255">
    <property type="component" value="Unassembled WGS sequence"/>
</dbReference>
<reference evidence="7" key="1">
    <citation type="journal article" date="2016" name="Genome Biol. Evol.">
        <title>Comparative 'omics' of the Fusarium fujikuroi species complex highlights differences in genetic potential and metabolite synthesis.</title>
        <authorList>
            <person name="Niehaus E.-M."/>
            <person name="Muensterkoetter M."/>
            <person name="Proctor R.H."/>
            <person name="Brown D.W."/>
            <person name="Sharon A."/>
            <person name="Idan Y."/>
            <person name="Oren-Young L."/>
            <person name="Sieber C.M."/>
            <person name="Novak O."/>
            <person name="Pencik A."/>
            <person name="Tarkowska D."/>
            <person name="Hromadova K."/>
            <person name="Freeman S."/>
            <person name="Maymon M."/>
            <person name="Elazar M."/>
            <person name="Youssef S.A."/>
            <person name="El-Shabrawy E.S.M."/>
            <person name="Shalaby A.B.A."/>
            <person name="Houterman P."/>
            <person name="Brock N.L."/>
            <person name="Burkhardt I."/>
            <person name="Tsavkelova E.A."/>
            <person name="Dickschat J.S."/>
            <person name="Galuszka P."/>
            <person name="Gueldener U."/>
            <person name="Tudzynski B."/>
        </authorList>
    </citation>
    <scope>NUCLEOTIDE SEQUENCE [LARGE SCALE GENOMIC DNA]</scope>
    <source>
        <strain evidence="7">MRC7560</strain>
    </source>
</reference>
<gene>
    <name evidence="6" type="ORF">FMAN_11868</name>
</gene>
<dbReference type="Gene3D" id="2.130.10.10">
    <property type="entry name" value="YVTN repeat-like/Quinoprotein amine dehydrogenase"/>
    <property type="match status" value="4"/>
</dbReference>
<feature type="repeat" description="WD" evidence="3">
    <location>
        <begin position="1242"/>
        <end position="1274"/>
    </location>
</feature>
<dbReference type="PROSITE" id="PS50082">
    <property type="entry name" value="WD_REPEATS_2"/>
    <property type="match status" value="6"/>
</dbReference>
<dbReference type="VEuPathDB" id="FungiDB:FMAN_11868"/>
<dbReference type="PANTHER" id="PTHR46082:SF11">
    <property type="entry name" value="AAA+ ATPASE DOMAIN-CONTAINING PROTEIN-RELATED"/>
    <property type="match status" value="1"/>
</dbReference>
<dbReference type="GO" id="GO:0003824">
    <property type="term" value="F:catalytic activity"/>
    <property type="evidence" value="ECO:0007669"/>
    <property type="project" value="InterPro"/>
</dbReference>
<feature type="repeat" description="WD" evidence="3">
    <location>
        <begin position="990"/>
        <end position="1024"/>
    </location>
</feature>
<dbReference type="PROSITE" id="PS50294">
    <property type="entry name" value="WD_REPEATS_REGION"/>
    <property type="match status" value="3"/>
</dbReference>
<feature type="repeat" description="WD" evidence="3">
    <location>
        <begin position="1165"/>
        <end position="1205"/>
    </location>
</feature>
<dbReference type="Gene3D" id="3.40.50.300">
    <property type="entry name" value="P-loop containing nucleotide triphosphate hydrolases"/>
    <property type="match status" value="1"/>
</dbReference>
<dbReference type="SUPFAM" id="SSF52540">
    <property type="entry name" value="P-loop containing nucleoside triphosphate hydrolases"/>
    <property type="match status" value="1"/>
</dbReference>
<dbReference type="Pfam" id="PF24883">
    <property type="entry name" value="NPHP3_N"/>
    <property type="match status" value="1"/>
</dbReference>
<feature type="domain" description="Nephrocystin 3-like N-terminal" evidence="5">
    <location>
        <begin position="393"/>
        <end position="554"/>
    </location>
</feature>
<dbReference type="InterPro" id="IPR056884">
    <property type="entry name" value="NPHP3-like_N"/>
</dbReference>
<dbReference type="Pfam" id="PF00400">
    <property type="entry name" value="WD40"/>
    <property type="match status" value="6"/>
</dbReference>
<comment type="caution">
    <text evidence="6">The sequence shown here is derived from an EMBL/GenBank/DDBJ whole genome shotgun (WGS) entry which is preliminary data.</text>
</comment>
<dbReference type="InterPro" id="IPR053137">
    <property type="entry name" value="NLR-like"/>
</dbReference>
<sequence>MSGDDNAAFELEEYTVGWVCALPLEMAAARGMLDKIHPSLAQQDPDDHNSYILGEIQGHKVAIACLPAGIYGTNLAATVAKDLLRSFKSIRFGLLVGIGGGAPSSKHDIRLGDVVVSQPSGIFGGVVQHDRGKTLPEGGFERTGSHNAPPQSLLSALARLQATHMTEESRVPEFLSQLSAKAPKRMKGKFSYPGALHDRLYAAWYDHVKPGNTTCAECDESQVINREDRDDTDPYFHYGIIASGNHVIKDGKTRERLSQEYDALCFEMEAAGLYNFPCLVIRGICDYADSHKNKDWQEYAAATAAAFAKELLLFVPTNQVLQEKKLVSELVSIAKDHLETSVQSLNEQKHIRKFLDDRPFDLHIVHNARCDSEDVKKSPRCEPNTRARILELIQNWADNESELPLLWLIGPAGTGKSTLARSVIDSLETSKRLIAGYMFKRGEQDRNGTNRIFSTLAMQLADTLSRFKESLRSSLEGLDKDAVDKSSLENQFQKLLWDPLESLKIKEANQLPGIIVIDALDECERLENLTRLLGLFSKLCTISTLRLRVLITSRYAPEIIEAFEPLVKEKTVHTLELHREFSGDTALDIRNFLEARFADIKHKRRVQKDPWPTVDDLDRLVWLSTTPEPLFIYAATLCRFVSDKNRGPIQQLIMWLEQGSKSQLHQIYYPILDQAFSGFDKVEFRQKLRFLGTIVLLAKPLSAKSLTLLLRTDLDDISWWVPSLYAVLHVPYELYQPIQILHKSFSDFLTSDDGLGSNRYKINTAQIHAHLAEACIQCMNAKLKQDICGIRKPGTTKDEIDANSISHHIPPELDYACNYWFLHLRRSDRPLSFFTYTFLFDHLLHWVEVLSLLGRLADGVCKDLRPDFVPFVQDSIRVIVAFIAIIELAPLQIYGSSIFFSPTESIVRRRFWHQRIPKTGGIHGVEAHWSPRLQVIQNSGRTVYLHVFSPNCHVLASAVESGFHEHEIRLRSNIKIRTHLDPLPFTGSRIETIAFSADSLHLAAADFDGHIRLWDVKSGHTQQMDIGCNRRLIAIGFSSDLNLVISVSEDGTVQFWERLENLYLELASKRRNITRKANWAEVRLGEATFSPCMQLLAYRDKNEPYVKIRNFTTGELKFAARPRIYRTRRQRIGKVEFSPDSRLLAFVCITIVTIWDVETGAQHLSLEHDHPVNAIAFSPCGRIIASSAREKIQLWDLRTGVSETTLIEDGTVSALAFTPDGSTLASPQHLWDTTKPREHQFSGGDSQCITRIVSSPEGKLLASASRDKIIRIWDAATLAHRWSFVWDGKDISQLSFSSDSKFLASLSEDRQLCVWSMMSGARQERFPSSISDVTYSPDGQIVATKRQLQLGGEVALWEAVSGRPLCILDGTRTFVSRYSSPVFSPDSRSVAAIGPTGSLELWETSTGRHQRCPIDSLVDKILFSPDSQLIAALGRSEVFLWRITGFEPPKRLEVNAKTAEFFPDGNLLVVAGSKVTVWDVATGSHQDTLGDLQGSPMALRVSFDGRLIAVSSDTQSVLVWDVTSRPESHFTMRQNETVTTMAFSPDGKLLATASEHGLIWLWDTSSGTQSRCTKRQEGIIRGIKVLPDELIVSVSDLPPFFNLWNDMKLRIYRYRTTSMTTEQLLERFPDDIGLRYDADWIKQGYEKLLWVPPQYRPTDGSVRCWICQNSATMLIGSVSGHVIRFERV</sequence>
<dbReference type="Gene3D" id="3.40.50.1580">
    <property type="entry name" value="Nucleoside phosphorylase domain"/>
    <property type="match status" value="1"/>
</dbReference>